<evidence type="ECO:0000313" key="1">
    <source>
        <dbReference type="EMBL" id="KAK8955624.1"/>
    </source>
</evidence>
<keyword evidence="2" id="KW-1185">Reference proteome</keyword>
<name>A0ABR2LZM1_9ASPA</name>
<comment type="caution">
    <text evidence="1">The sequence shown here is derived from an EMBL/GenBank/DDBJ whole genome shotgun (WGS) entry which is preliminary data.</text>
</comment>
<dbReference type="Proteomes" id="UP001412067">
    <property type="component" value="Unassembled WGS sequence"/>
</dbReference>
<protein>
    <submittedName>
        <fullName evidence="1">Uncharacterized protein</fullName>
    </submittedName>
</protein>
<evidence type="ECO:0000313" key="2">
    <source>
        <dbReference type="Proteomes" id="UP001412067"/>
    </source>
</evidence>
<proteinExistence type="predicted"/>
<organism evidence="1 2">
    <name type="scientific">Platanthera guangdongensis</name>
    <dbReference type="NCBI Taxonomy" id="2320717"/>
    <lineage>
        <taxon>Eukaryota</taxon>
        <taxon>Viridiplantae</taxon>
        <taxon>Streptophyta</taxon>
        <taxon>Embryophyta</taxon>
        <taxon>Tracheophyta</taxon>
        <taxon>Spermatophyta</taxon>
        <taxon>Magnoliopsida</taxon>
        <taxon>Liliopsida</taxon>
        <taxon>Asparagales</taxon>
        <taxon>Orchidaceae</taxon>
        <taxon>Orchidoideae</taxon>
        <taxon>Orchideae</taxon>
        <taxon>Orchidinae</taxon>
        <taxon>Platanthera</taxon>
    </lineage>
</organism>
<sequence>MAPTCELHHFPQAAPRRIGTGESYPASSGLPRCSTWRYHLLAAYSHGEMGAGSSSRRDATSSEILLRLGESFPASSGLARCSTWRNHLLAPTHTARWVRALPPGETLPPARSSCESPQQWQDNSVLPCTGSGTSLLGVEIGQEEIAAETHGRRKLIEKKQHTFEMEQKADCEQKWRREGLAKTFVPSRERECFSKYPASCFILKNCWQKFARVNGSRS</sequence>
<reference evidence="1 2" key="1">
    <citation type="journal article" date="2022" name="Nat. Plants">
        <title>Genomes of leafy and leafless Platanthera orchids illuminate the evolution of mycoheterotrophy.</title>
        <authorList>
            <person name="Li M.H."/>
            <person name="Liu K.W."/>
            <person name="Li Z."/>
            <person name="Lu H.C."/>
            <person name="Ye Q.L."/>
            <person name="Zhang D."/>
            <person name="Wang J.Y."/>
            <person name="Li Y.F."/>
            <person name="Zhong Z.M."/>
            <person name="Liu X."/>
            <person name="Yu X."/>
            <person name="Liu D.K."/>
            <person name="Tu X.D."/>
            <person name="Liu B."/>
            <person name="Hao Y."/>
            <person name="Liao X.Y."/>
            <person name="Jiang Y.T."/>
            <person name="Sun W.H."/>
            <person name="Chen J."/>
            <person name="Chen Y.Q."/>
            <person name="Ai Y."/>
            <person name="Zhai J.W."/>
            <person name="Wu S.S."/>
            <person name="Zhou Z."/>
            <person name="Hsiao Y.Y."/>
            <person name="Wu W.L."/>
            <person name="Chen Y.Y."/>
            <person name="Lin Y.F."/>
            <person name="Hsu J.L."/>
            <person name="Li C.Y."/>
            <person name="Wang Z.W."/>
            <person name="Zhao X."/>
            <person name="Zhong W.Y."/>
            <person name="Ma X.K."/>
            <person name="Ma L."/>
            <person name="Huang J."/>
            <person name="Chen G.Z."/>
            <person name="Huang M.Z."/>
            <person name="Huang L."/>
            <person name="Peng D.H."/>
            <person name="Luo Y.B."/>
            <person name="Zou S.Q."/>
            <person name="Chen S.P."/>
            <person name="Lan S."/>
            <person name="Tsai W.C."/>
            <person name="Van de Peer Y."/>
            <person name="Liu Z.J."/>
        </authorList>
    </citation>
    <scope>NUCLEOTIDE SEQUENCE [LARGE SCALE GENOMIC DNA]</scope>
    <source>
        <strain evidence="1">Lor288</strain>
    </source>
</reference>
<accession>A0ABR2LZM1</accession>
<dbReference type="EMBL" id="JBBWWR010000013">
    <property type="protein sequence ID" value="KAK8955624.1"/>
    <property type="molecule type" value="Genomic_DNA"/>
</dbReference>
<gene>
    <name evidence="1" type="ORF">KSP40_PGU016835</name>
</gene>